<dbReference type="RefSeq" id="WP_088992556.1">
    <property type="nucleotide sequence ID" value="NZ_LT607750.1"/>
</dbReference>
<name>A0A1C5H248_9ACTN</name>
<sequence length="110" mass="12081">MAHGEADHGCAQGEPCRSGHHEQQPVTKHHRRLVGGPPVGPGEPGRQPERDEDPPVPRQRAVEPVVPEVEPVGTGGCRSDLPGWAGAHRHGPVRPPRRATRRERPPHRWC</sequence>
<keyword evidence="3" id="KW-1185">Reference proteome</keyword>
<evidence type="ECO:0000256" key="1">
    <source>
        <dbReference type="SAM" id="MobiDB-lite"/>
    </source>
</evidence>
<feature type="compositionally biased region" description="Low complexity" evidence="1">
    <location>
        <begin position="58"/>
        <end position="72"/>
    </location>
</feature>
<feature type="compositionally biased region" description="Basic and acidic residues" evidence="1">
    <location>
        <begin position="46"/>
        <end position="55"/>
    </location>
</feature>
<dbReference type="EMBL" id="LT607750">
    <property type="protein sequence ID" value="SCG40126.1"/>
    <property type="molecule type" value="Genomic_DNA"/>
</dbReference>
<dbReference type="Proteomes" id="UP000198217">
    <property type="component" value="Chromosome I"/>
</dbReference>
<feature type="region of interest" description="Disordered" evidence="1">
    <location>
        <begin position="1"/>
        <end position="110"/>
    </location>
</feature>
<reference evidence="2 3" key="1">
    <citation type="submission" date="2016-06" db="EMBL/GenBank/DDBJ databases">
        <authorList>
            <person name="Kjaerup R.B."/>
            <person name="Dalgaard T.S."/>
            <person name="Juul-Madsen H.R."/>
        </authorList>
    </citation>
    <scope>NUCLEOTIDE SEQUENCE [LARGE SCALE GENOMIC DNA]</scope>
    <source>
        <strain evidence="2 3">DSM 43904</strain>
    </source>
</reference>
<accession>A0A1C5H248</accession>
<gene>
    <name evidence="2" type="ORF">GA0070609_0826</name>
</gene>
<dbReference type="AlphaFoldDB" id="A0A1C5H248"/>
<protein>
    <submittedName>
        <fullName evidence="2">Uncharacterized protein</fullName>
    </submittedName>
</protein>
<organism evidence="2 3">
    <name type="scientific">Micromonospora echinaurantiaca</name>
    <dbReference type="NCBI Taxonomy" id="47857"/>
    <lineage>
        <taxon>Bacteria</taxon>
        <taxon>Bacillati</taxon>
        <taxon>Actinomycetota</taxon>
        <taxon>Actinomycetes</taxon>
        <taxon>Micromonosporales</taxon>
        <taxon>Micromonosporaceae</taxon>
        <taxon>Micromonospora</taxon>
    </lineage>
</organism>
<evidence type="ECO:0000313" key="2">
    <source>
        <dbReference type="EMBL" id="SCG40126.1"/>
    </source>
</evidence>
<evidence type="ECO:0000313" key="3">
    <source>
        <dbReference type="Proteomes" id="UP000198217"/>
    </source>
</evidence>
<feature type="compositionally biased region" description="Basic residues" evidence="1">
    <location>
        <begin position="87"/>
        <end position="110"/>
    </location>
</feature>
<proteinExistence type="predicted"/>